<evidence type="ECO:0000313" key="2">
    <source>
        <dbReference type="EMBL" id="WQH05406.1"/>
    </source>
</evidence>
<sequence>MKKTTLAASACLIAALTGCAAPNGPGGPGGGNQPTSDNNTTAIRCGSMALGGAVLGGLLGGKKGALKGAAVGLAACAVVEVASRQTSSSADVEKTYRTANRNALPPKAKIVAYTTAVTPQGVARTMEPIKVQSTIRAVSGTGEPVREVKEVLIAYGPDGEEFKRGEKIVNDKGGSGEFDNSFTLRLPEGAPEGVYKLRTQLYLNGAMASTNEGALQVFRGGKVALLPRDGAIVALASR</sequence>
<organism evidence="2 3">
    <name type="scientific">Duganella zoogloeoides</name>
    <dbReference type="NCBI Taxonomy" id="75659"/>
    <lineage>
        <taxon>Bacteria</taxon>
        <taxon>Pseudomonadati</taxon>
        <taxon>Pseudomonadota</taxon>
        <taxon>Betaproteobacteria</taxon>
        <taxon>Burkholderiales</taxon>
        <taxon>Oxalobacteraceae</taxon>
        <taxon>Telluria group</taxon>
        <taxon>Duganella</taxon>
    </lineage>
</organism>
<gene>
    <name evidence="2" type="ORF">SR858_03450</name>
</gene>
<proteinExistence type="predicted"/>
<feature type="chain" id="PRO_5047392440" description="Glycine zipper 2TM domain-containing protein" evidence="1">
    <location>
        <begin position="21"/>
        <end position="238"/>
    </location>
</feature>
<evidence type="ECO:0008006" key="4">
    <source>
        <dbReference type="Google" id="ProtNLM"/>
    </source>
</evidence>
<accession>A0ABZ0Y0M1</accession>
<evidence type="ECO:0000256" key="1">
    <source>
        <dbReference type="SAM" id="SignalP"/>
    </source>
</evidence>
<keyword evidence="1" id="KW-0732">Signal</keyword>
<evidence type="ECO:0000313" key="3">
    <source>
        <dbReference type="Proteomes" id="UP001326110"/>
    </source>
</evidence>
<protein>
    <recommendedName>
        <fullName evidence="4">Glycine zipper 2TM domain-containing protein</fullName>
    </recommendedName>
</protein>
<dbReference type="PROSITE" id="PS51257">
    <property type="entry name" value="PROKAR_LIPOPROTEIN"/>
    <property type="match status" value="1"/>
</dbReference>
<reference evidence="2 3" key="1">
    <citation type="submission" date="2023-11" db="EMBL/GenBank/DDBJ databases">
        <title>MicrobeMod: A computational toolkit for identifying prokaryotic methylation and restriction-modification with nanopore sequencing.</title>
        <authorList>
            <person name="Crits-Christoph A."/>
            <person name="Kang S.C."/>
            <person name="Lee H."/>
            <person name="Ostrov N."/>
        </authorList>
    </citation>
    <scope>NUCLEOTIDE SEQUENCE [LARGE SCALE GENOMIC DNA]</scope>
    <source>
        <strain evidence="2 3">ATCC 25935</strain>
    </source>
</reference>
<feature type="signal peptide" evidence="1">
    <location>
        <begin position="1"/>
        <end position="20"/>
    </location>
</feature>
<dbReference type="EMBL" id="CP140152">
    <property type="protein sequence ID" value="WQH05406.1"/>
    <property type="molecule type" value="Genomic_DNA"/>
</dbReference>
<keyword evidence="3" id="KW-1185">Reference proteome</keyword>
<dbReference type="RefSeq" id="WP_019924835.1">
    <property type="nucleotide sequence ID" value="NZ_CP140152.1"/>
</dbReference>
<name>A0ABZ0Y0M1_9BURK</name>
<dbReference type="Proteomes" id="UP001326110">
    <property type="component" value="Chromosome"/>
</dbReference>